<evidence type="ECO:0000313" key="1">
    <source>
        <dbReference type="EMBL" id="TQR43641.1"/>
    </source>
</evidence>
<organism evidence="1 2">
    <name type="scientific">Paenibacillus popilliae</name>
    <name type="common">Bacillus popilliae</name>
    <dbReference type="NCBI Taxonomy" id="78057"/>
    <lineage>
        <taxon>Bacteria</taxon>
        <taxon>Bacillati</taxon>
        <taxon>Bacillota</taxon>
        <taxon>Bacilli</taxon>
        <taxon>Bacillales</taxon>
        <taxon>Paenibacillaceae</taxon>
        <taxon>Paenibacillus</taxon>
    </lineage>
</organism>
<evidence type="ECO:0000313" key="2">
    <source>
        <dbReference type="Proteomes" id="UP000316208"/>
    </source>
</evidence>
<comment type="caution">
    <text evidence="1">The sequence shown here is derived from an EMBL/GenBank/DDBJ whole genome shotgun (WGS) entry which is preliminary data.</text>
</comment>
<keyword evidence="2" id="KW-1185">Reference proteome</keyword>
<reference evidence="1 2" key="1">
    <citation type="submission" date="2018-03" db="EMBL/GenBank/DDBJ databases">
        <title>Aerobic endospore-forming bacteria genome sequencing and assembly.</title>
        <authorList>
            <person name="Cavalcante D.A."/>
            <person name="Driks A."/>
            <person name="Putonti C."/>
            <person name="De-Souza M.T."/>
        </authorList>
    </citation>
    <scope>NUCLEOTIDE SEQUENCE [LARGE SCALE GENOMIC DNA]</scope>
    <source>
        <strain evidence="1 2">SDF0028</strain>
    </source>
</reference>
<gene>
    <name evidence="1" type="ORF">C7Y44_19130</name>
</gene>
<sequence>MCRWQRNSIDVL</sequence>
<dbReference type="EMBL" id="SADY01000006">
    <property type="protein sequence ID" value="TQR43641.1"/>
    <property type="molecule type" value="Genomic_DNA"/>
</dbReference>
<protein>
    <submittedName>
        <fullName evidence="1">Uncharacterized protein</fullName>
    </submittedName>
</protein>
<dbReference type="Proteomes" id="UP000316208">
    <property type="component" value="Unassembled WGS sequence"/>
</dbReference>
<proteinExistence type="predicted"/>
<name>A0ABY3ARC9_PAEPP</name>
<accession>A0ABY3ARC9</accession>